<reference evidence="7 8" key="1">
    <citation type="submission" date="2022-03" db="EMBL/GenBank/DDBJ databases">
        <authorList>
            <person name="He Y."/>
        </authorList>
    </citation>
    <scope>NUCLEOTIDE SEQUENCE [LARGE SCALE GENOMIC DNA]</scope>
    <source>
        <strain evidence="7 8">TK19116</strain>
    </source>
</reference>
<dbReference type="PANTHER" id="PTHR38776:SF1">
    <property type="entry name" value="MLTA-INTERACTING PROTEIN-RELATED"/>
    <property type="match status" value="1"/>
</dbReference>
<organism evidence="7 8">
    <name type="scientific">Paracoccus albicereus</name>
    <dbReference type="NCBI Taxonomy" id="2922394"/>
    <lineage>
        <taxon>Bacteria</taxon>
        <taxon>Pseudomonadati</taxon>
        <taxon>Pseudomonadota</taxon>
        <taxon>Alphaproteobacteria</taxon>
        <taxon>Rhodobacterales</taxon>
        <taxon>Paracoccaceae</taxon>
        <taxon>Paracoccus</taxon>
    </lineage>
</organism>
<evidence type="ECO:0000256" key="4">
    <source>
        <dbReference type="ARBA" id="ARBA00023136"/>
    </source>
</evidence>
<keyword evidence="8" id="KW-1185">Reference proteome</keyword>
<evidence type="ECO:0000313" key="7">
    <source>
        <dbReference type="EMBL" id="MCQ0970744.1"/>
    </source>
</evidence>
<feature type="chain" id="PRO_5046270372" evidence="6">
    <location>
        <begin position="21"/>
        <end position="244"/>
    </location>
</feature>
<comment type="subcellular location">
    <subcellularLocation>
        <location evidence="1">Cell outer membrane</location>
    </subcellularLocation>
</comment>
<dbReference type="Pfam" id="PF06629">
    <property type="entry name" value="MipA"/>
    <property type="match status" value="1"/>
</dbReference>
<protein>
    <submittedName>
        <fullName evidence="7">MipA/OmpV family protein</fullName>
    </submittedName>
</protein>
<evidence type="ECO:0000256" key="5">
    <source>
        <dbReference type="ARBA" id="ARBA00023237"/>
    </source>
</evidence>
<keyword evidence="5" id="KW-0998">Cell outer membrane</keyword>
<dbReference type="Proteomes" id="UP001203945">
    <property type="component" value="Unassembled WGS sequence"/>
</dbReference>
<dbReference type="EMBL" id="JAKZEU010000003">
    <property type="protein sequence ID" value="MCQ0970744.1"/>
    <property type="molecule type" value="Genomic_DNA"/>
</dbReference>
<sequence>MKSVLLSTALVALSVLSANAQDSAASVELGLGVSVDPSFPGADDQQASPWLIWRNVQLGGGTTPGDAQGFSFSPSFNTIGERDPDDDADLAGLDQIDRAYEIGGQVNYGFGPVTAYGSLRKGFGGHEGLVGSIGAKYRTEVNDRFTLWSGLALGYGDDEYTQTYFGVSPSEATASGYSEYSPGGGFNTAIAKLEARYALTDSTALLGEVEYGRLIGDAADSPIVQDRDQPSVRLGIVRKFSFGF</sequence>
<evidence type="ECO:0000256" key="6">
    <source>
        <dbReference type="SAM" id="SignalP"/>
    </source>
</evidence>
<evidence type="ECO:0000256" key="2">
    <source>
        <dbReference type="ARBA" id="ARBA00005722"/>
    </source>
</evidence>
<feature type="signal peptide" evidence="6">
    <location>
        <begin position="1"/>
        <end position="20"/>
    </location>
</feature>
<comment type="similarity">
    <text evidence="2">Belongs to the MipA/OmpV family.</text>
</comment>
<name>A0ABT1MSN5_9RHOB</name>
<keyword evidence="3 6" id="KW-0732">Signal</keyword>
<dbReference type="RefSeq" id="WP_255329755.1">
    <property type="nucleotide sequence ID" value="NZ_JAKZEU010000003.1"/>
</dbReference>
<evidence type="ECO:0000256" key="3">
    <source>
        <dbReference type="ARBA" id="ARBA00022729"/>
    </source>
</evidence>
<proteinExistence type="inferred from homology"/>
<accession>A0ABT1MSN5</accession>
<evidence type="ECO:0000313" key="8">
    <source>
        <dbReference type="Proteomes" id="UP001203945"/>
    </source>
</evidence>
<keyword evidence="4" id="KW-0472">Membrane</keyword>
<dbReference type="PANTHER" id="PTHR38776">
    <property type="entry name" value="MLTA-INTERACTING PROTEIN-RELATED"/>
    <property type="match status" value="1"/>
</dbReference>
<dbReference type="InterPro" id="IPR010583">
    <property type="entry name" value="MipA"/>
</dbReference>
<gene>
    <name evidence="7" type="ORF">MLD63_09940</name>
</gene>
<comment type="caution">
    <text evidence="7">The sequence shown here is derived from an EMBL/GenBank/DDBJ whole genome shotgun (WGS) entry which is preliminary data.</text>
</comment>
<evidence type="ECO:0000256" key="1">
    <source>
        <dbReference type="ARBA" id="ARBA00004442"/>
    </source>
</evidence>